<dbReference type="Proteomes" id="UP000274131">
    <property type="component" value="Unassembled WGS sequence"/>
</dbReference>
<evidence type="ECO:0000313" key="2">
    <source>
        <dbReference type="Proteomes" id="UP000274131"/>
    </source>
</evidence>
<keyword evidence="2" id="KW-1185">Reference proteome</keyword>
<organism evidence="3">
    <name type="scientific">Enterobius vermicularis</name>
    <name type="common">Human pinworm</name>
    <dbReference type="NCBI Taxonomy" id="51028"/>
    <lineage>
        <taxon>Eukaryota</taxon>
        <taxon>Metazoa</taxon>
        <taxon>Ecdysozoa</taxon>
        <taxon>Nematoda</taxon>
        <taxon>Chromadorea</taxon>
        <taxon>Rhabditida</taxon>
        <taxon>Spirurina</taxon>
        <taxon>Oxyuridomorpha</taxon>
        <taxon>Oxyuroidea</taxon>
        <taxon>Oxyuridae</taxon>
        <taxon>Enterobius</taxon>
    </lineage>
</organism>
<evidence type="ECO:0000313" key="1">
    <source>
        <dbReference type="EMBL" id="VDD97607.1"/>
    </source>
</evidence>
<dbReference type="AlphaFoldDB" id="A0A0N4VQB3"/>
<name>A0A0N4VQB3_ENTVE</name>
<evidence type="ECO:0000313" key="3">
    <source>
        <dbReference type="WBParaSite" id="EVEC_0001321201-mRNA-1"/>
    </source>
</evidence>
<accession>A0A0N4VQB3</accession>
<gene>
    <name evidence="1" type="ORF">EVEC_LOCUS12358</name>
</gene>
<proteinExistence type="predicted"/>
<reference evidence="3" key="1">
    <citation type="submission" date="2017-02" db="UniProtKB">
        <authorList>
            <consortium name="WormBaseParasite"/>
        </authorList>
    </citation>
    <scope>IDENTIFICATION</scope>
</reference>
<reference evidence="1 2" key="2">
    <citation type="submission" date="2018-10" db="EMBL/GenBank/DDBJ databases">
        <authorList>
            <consortium name="Pathogen Informatics"/>
        </authorList>
    </citation>
    <scope>NUCLEOTIDE SEQUENCE [LARGE SCALE GENOMIC DNA]</scope>
</reference>
<sequence>MSEPIRATTKVLVEEPYECIETFRIIDAEETPDTKTKVEEMEELEQRIIRINSTIKRENREWSQLLTTIRGDRLKEEKEKYERFLRKVKLQSTGFPLVYIE</sequence>
<dbReference type="EMBL" id="UXUI01014314">
    <property type="protein sequence ID" value="VDD97607.1"/>
    <property type="molecule type" value="Genomic_DNA"/>
</dbReference>
<dbReference type="WBParaSite" id="EVEC_0001321201-mRNA-1">
    <property type="protein sequence ID" value="EVEC_0001321201-mRNA-1"/>
    <property type="gene ID" value="EVEC_0001321201"/>
</dbReference>
<protein>
    <submittedName>
        <fullName evidence="3">ERM domain-containing protein</fullName>
    </submittedName>
</protein>